<sequence length="195" mass="22587">MKKYCLLMLILGWCIHSPVVAAYECYQESPTAQSLGDKYRDIDKSLRVDKNEKQLQFLKKLKGKWSGTGEEIHCKGPERHPERLQKKMQVKAEVRESGNVLFRAQLEKKFPAEGVTRSDRLDLINIKNLYTLSMNGRHIEANQREHATNGPDAGVRYLEYMISIDAPTDDELHVEWSLFINSVYVFTQKLDLTRD</sequence>
<gene>
    <name evidence="2" type="ORF">SAMN04488079_10421</name>
</gene>
<accession>A0A1I3W6V5</accession>
<dbReference type="OrthoDB" id="9825258at2"/>
<dbReference type="RefSeq" id="WP_091711875.1">
    <property type="nucleotide sequence ID" value="NZ_FOSH01000004.1"/>
</dbReference>
<feature type="chain" id="PRO_5011790626" description="THAP4-like heme-binding beta-barrel domain-containing protein" evidence="1">
    <location>
        <begin position="22"/>
        <end position="195"/>
    </location>
</feature>
<keyword evidence="1" id="KW-0732">Signal</keyword>
<name>A0A1I3W6V5_9GAMM</name>
<organism evidence="2 3">
    <name type="scientific">Methylophaga sulfidovorans</name>
    <dbReference type="NCBI Taxonomy" id="45496"/>
    <lineage>
        <taxon>Bacteria</taxon>
        <taxon>Pseudomonadati</taxon>
        <taxon>Pseudomonadota</taxon>
        <taxon>Gammaproteobacteria</taxon>
        <taxon>Thiotrichales</taxon>
        <taxon>Piscirickettsiaceae</taxon>
        <taxon>Methylophaga</taxon>
    </lineage>
</organism>
<keyword evidence="3" id="KW-1185">Reference proteome</keyword>
<evidence type="ECO:0008006" key="4">
    <source>
        <dbReference type="Google" id="ProtNLM"/>
    </source>
</evidence>
<dbReference type="AlphaFoldDB" id="A0A1I3W6V5"/>
<evidence type="ECO:0000313" key="3">
    <source>
        <dbReference type="Proteomes" id="UP000198924"/>
    </source>
</evidence>
<protein>
    <recommendedName>
        <fullName evidence="4">THAP4-like heme-binding beta-barrel domain-containing protein</fullName>
    </recommendedName>
</protein>
<evidence type="ECO:0000313" key="2">
    <source>
        <dbReference type="EMBL" id="SFK02171.1"/>
    </source>
</evidence>
<dbReference type="Proteomes" id="UP000198924">
    <property type="component" value="Unassembled WGS sequence"/>
</dbReference>
<evidence type="ECO:0000256" key="1">
    <source>
        <dbReference type="SAM" id="SignalP"/>
    </source>
</evidence>
<feature type="signal peptide" evidence="1">
    <location>
        <begin position="1"/>
        <end position="21"/>
    </location>
</feature>
<proteinExistence type="predicted"/>
<dbReference type="EMBL" id="FOSH01000004">
    <property type="protein sequence ID" value="SFK02171.1"/>
    <property type="molecule type" value="Genomic_DNA"/>
</dbReference>
<reference evidence="3" key="1">
    <citation type="submission" date="2016-10" db="EMBL/GenBank/DDBJ databases">
        <authorList>
            <person name="Varghese N."/>
            <person name="Submissions S."/>
        </authorList>
    </citation>
    <scope>NUCLEOTIDE SEQUENCE [LARGE SCALE GENOMIC DNA]</scope>
    <source>
        <strain evidence="3">DSM 11578</strain>
    </source>
</reference>